<dbReference type="EMBL" id="CP030840">
    <property type="protein sequence ID" value="AXC10523.1"/>
    <property type="molecule type" value="Genomic_DNA"/>
</dbReference>
<keyword evidence="2" id="KW-1185">Reference proteome</keyword>
<proteinExistence type="predicted"/>
<sequence length="63" mass="6874">MDELCSRCGEAIQPEIARGSLCDACRSLADEQSSAPMKSLPEYDHRGVRMPARTRVGGIIIPQ</sequence>
<dbReference type="Proteomes" id="UP000253606">
    <property type="component" value="Chromosome"/>
</dbReference>
<gene>
    <name evidence="1" type="ORF">ACPOL_1175</name>
</gene>
<evidence type="ECO:0000313" key="1">
    <source>
        <dbReference type="EMBL" id="AXC10523.1"/>
    </source>
</evidence>
<reference evidence="1 2" key="1">
    <citation type="journal article" date="2018" name="Front. Microbiol.">
        <title>Hydrolytic Capabilities as a Key to Environmental Success: Chitinolytic and Cellulolytic Acidobacteria From Acidic Sub-arctic Soils and Boreal Peatlands.</title>
        <authorList>
            <person name="Belova S.E."/>
            <person name="Ravin N.V."/>
            <person name="Pankratov T.A."/>
            <person name="Rakitin A.L."/>
            <person name="Ivanova A.A."/>
            <person name="Beletsky A.V."/>
            <person name="Mardanov A.V."/>
            <person name="Sinninghe Damste J.S."/>
            <person name="Dedysh S.N."/>
        </authorList>
    </citation>
    <scope>NUCLEOTIDE SEQUENCE [LARGE SCALE GENOMIC DNA]</scope>
    <source>
        <strain evidence="1 2">SBC82</strain>
    </source>
</reference>
<name>A0A2Z5FUH7_9BACT</name>
<accession>A0A2Z5FUH7</accession>
<dbReference type="AlphaFoldDB" id="A0A2Z5FUH7"/>
<protein>
    <submittedName>
        <fullName evidence="1">Uncharacterized protein</fullName>
    </submittedName>
</protein>
<organism evidence="1 2">
    <name type="scientific">Acidisarcina polymorpha</name>
    <dbReference type="NCBI Taxonomy" id="2211140"/>
    <lineage>
        <taxon>Bacteria</taxon>
        <taxon>Pseudomonadati</taxon>
        <taxon>Acidobacteriota</taxon>
        <taxon>Terriglobia</taxon>
        <taxon>Terriglobales</taxon>
        <taxon>Acidobacteriaceae</taxon>
        <taxon>Acidisarcina</taxon>
    </lineage>
</organism>
<evidence type="ECO:0000313" key="2">
    <source>
        <dbReference type="Proteomes" id="UP000253606"/>
    </source>
</evidence>
<dbReference type="KEGG" id="abas:ACPOL_1175"/>